<gene>
    <name evidence="1" type="ORF">H7U12_05085</name>
</gene>
<dbReference type="EMBL" id="JACOAF010000012">
    <property type="protein sequence ID" value="MBC3539044.1"/>
    <property type="molecule type" value="Genomic_DNA"/>
</dbReference>
<accession>A0ABR6VPC7</accession>
<dbReference type="RefSeq" id="WP_186633934.1">
    <property type="nucleotide sequence ID" value="NZ_JACOAF010000012.1"/>
</dbReference>
<proteinExistence type="predicted"/>
<keyword evidence="2" id="KW-1185">Reference proteome</keyword>
<comment type="caution">
    <text evidence="1">The sequence shown here is derived from an EMBL/GenBank/DDBJ whole genome shotgun (WGS) entry which is preliminary data.</text>
</comment>
<name>A0ABR6VPC7_9BACT</name>
<protein>
    <submittedName>
        <fullName evidence="1">Uncharacterized protein</fullName>
    </submittedName>
</protein>
<evidence type="ECO:0000313" key="1">
    <source>
        <dbReference type="EMBL" id="MBC3539044.1"/>
    </source>
</evidence>
<reference evidence="1 2" key="1">
    <citation type="journal article" date="2019" name="Int. J. Syst. Evol. Microbiol.">
        <title>Rufibacter sediminis sp. nov., isolated from freshwater lake sediment.</title>
        <authorList>
            <person name="Qu J.H."/>
            <person name="Zhang L.J."/>
            <person name="Fu Y.H."/>
            <person name="Li H.F."/>
        </authorList>
    </citation>
    <scope>NUCLEOTIDE SEQUENCE [LARGE SCALE GENOMIC DNA]</scope>
    <source>
        <strain evidence="1 2">H-1</strain>
    </source>
</reference>
<sequence length="161" mass="17437">MTAQINGRAFTACTNLEGSKIPTPTLPKNNLEVTYDAGNGRLVIRGTDSCNDSIKSLHLDIWDVRGTGSYLLQQQSTLYYNLDNTPGSGAGSNGALQYLGRHPANTPGIFSTGPQHTGTFTVTAFDLGQRRFSANFELDVYSAFSGKVIQIREGRLNNVSF</sequence>
<evidence type="ECO:0000313" key="2">
    <source>
        <dbReference type="Proteomes" id="UP000659698"/>
    </source>
</evidence>
<organism evidence="1 2">
    <name type="scientific">Rufibacter sediminis</name>
    <dbReference type="NCBI Taxonomy" id="2762756"/>
    <lineage>
        <taxon>Bacteria</taxon>
        <taxon>Pseudomonadati</taxon>
        <taxon>Bacteroidota</taxon>
        <taxon>Cytophagia</taxon>
        <taxon>Cytophagales</taxon>
        <taxon>Hymenobacteraceae</taxon>
        <taxon>Rufibacter</taxon>
    </lineage>
</organism>
<dbReference type="Proteomes" id="UP000659698">
    <property type="component" value="Unassembled WGS sequence"/>
</dbReference>